<gene>
    <name evidence="3" type="ORF">GCM10023188_36120</name>
</gene>
<dbReference type="InterPro" id="IPR011990">
    <property type="entry name" value="TPR-like_helical_dom_sf"/>
</dbReference>
<feature type="compositionally biased region" description="Low complexity" evidence="2">
    <location>
        <begin position="101"/>
        <end position="111"/>
    </location>
</feature>
<comment type="caution">
    <text evidence="3">The sequence shown here is derived from an EMBL/GenBank/DDBJ whole genome shotgun (WGS) entry which is preliminary data.</text>
</comment>
<feature type="region of interest" description="Disordered" evidence="2">
    <location>
        <begin position="125"/>
        <end position="147"/>
    </location>
</feature>
<reference evidence="4" key="1">
    <citation type="journal article" date="2019" name="Int. J. Syst. Evol. Microbiol.">
        <title>The Global Catalogue of Microorganisms (GCM) 10K type strain sequencing project: providing services to taxonomists for standard genome sequencing and annotation.</title>
        <authorList>
            <consortium name="The Broad Institute Genomics Platform"/>
            <consortium name="The Broad Institute Genome Sequencing Center for Infectious Disease"/>
            <person name="Wu L."/>
            <person name="Ma J."/>
        </authorList>
    </citation>
    <scope>NUCLEOTIDE SEQUENCE [LARGE SCALE GENOMIC DNA]</scope>
    <source>
        <strain evidence="4">JCM 17926</strain>
    </source>
</reference>
<keyword evidence="1" id="KW-0802">TPR repeat</keyword>
<dbReference type="PROSITE" id="PS50293">
    <property type="entry name" value="TPR_REGION"/>
    <property type="match status" value="1"/>
</dbReference>
<feature type="region of interest" description="Disordered" evidence="2">
    <location>
        <begin position="59"/>
        <end position="112"/>
    </location>
</feature>
<sequence length="147" mass="16771">MRETPIQLRAKAFYNAGTTYLRNAELQQSKHSLQEALKLDPEDTSARYNLSYVIKLIAEQNKEKQSKEKTGGGKTPADANEEGANQGSEARNNEEEPDSKQGLQLQEQQQENMKQVLEALDLNERSVLDKMKRNYRTSGRANVEQDW</sequence>
<dbReference type="PROSITE" id="PS50005">
    <property type="entry name" value="TPR"/>
    <property type="match status" value="1"/>
</dbReference>
<dbReference type="EMBL" id="BAABHC010000026">
    <property type="protein sequence ID" value="GAA4439648.1"/>
    <property type="molecule type" value="Genomic_DNA"/>
</dbReference>
<evidence type="ECO:0000256" key="1">
    <source>
        <dbReference type="PROSITE-ProRule" id="PRU00339"/>
    </source>
</evidence>
<keyword evidence="4" id="KW-1185">Reference proteome</keyword>
<organism evidence="3 4">
    <name type="scientific">Pontibacter saemangeumensis</name>
    <dbReference type="NCBI Taxonomy" id="1084525"/>
    <lineage>
        <taxon>Bacteria</taxon>
        <taxon>Pseudomonadati</taxon>
        <taxon>Bacteroidota</taxon>
        <taxon>Cytophagia</taxon>
        <taxon>Cytophagales</taxon>
        <taxon>Hymenobacteraceae</taxon>
        <taxon>Pontibacter</taxon>
    </lineage>
</organism>
<dbReference type="SUPFAM" id="SSF48452">
    <property type="entry name" value="TPR-like"/>
    <property type="match status" value="1"/>
</dbReference>
<accession>A0ABP8LZS3</accession>
<feature type="compositionally biased region" description="Basic and acidic residues" evidence="2">
    <location>
        <begin position="60"/>
        <end position="71"/>
    </location>
</feature>
<proteinExistence type="predicted"/>
<evidence type="ECO:0008006" key="5">
    <source>
        <dbReference type="Google" id="ProtNLM"/>
    </source>
</evidence>
<dbReference type="InterPro" id="IPR019734">
    <property type="entry name" value="TPR_rpt"/>
</dbReference>
<dbReference type="SMART" id="SM00028">
    <property type="entry name" value="TPR"/>
    <property type="match status" value="1"/>
</dbReference>
<dbReference type="Gene3D" id="1.25.40.10">
    <property type="entry name" value="Tetratricopeptide repeat domain"/>
    <property type="match status" value="1"/>
</dbReference>
<name>A0ABP8LZS3_9BACT</name>
<protein>
    <recommendedName>
        <fullName evidence="5">Tetratricopeptide repeat-containing protein</fullName>
    </recommendedName>
</protein>
<evidence type="ECO:0000256" key="2">
    <source>
        <dbReference type="SAM" id="MobiDB-lite"/>
    </source>
</evidence>
<feature type="repeat" description="TPR" evidence="1">
    <location>
        <begin position="10"/>
        <end position="43"/>
    </location>
</feature>
<evidence type="ECO:0000313" key="3">
    <source>
        <dbReference type="EMBL" id="GAA4439648.1"/>
    </source>
</evidence>
<dbReference type="Proteomes" id="UP001500552">
    <property type="component" value="Unassembled WGS sequence"/>
</dbReference>
<evidence type="ECO:0000313" key="4">
    <source>
        <dbReference type="Proteomes" id="UP001500552"/>
    </source>
</evidence>